<evidence type="ECO:0000313" key="2">
    <source>
        <dbReference type="Proteomes" id="UP000770717"/>
    </source>
</evidence>
<name>A0A8J6K9D8_ELECQ</name>
<comment type="caution">
    <text evidence="1">The sequence shown here is derived from an EMBL/GenBank/DDBJ whole genome shotgun (WGS) entry which is preliminary data.</text>
</comment>
<evidence type="ECO:0000313" key="1">
    <source>
        <dbReference type="EMBL" id="KAG9485613.1"/>
    </source>
</evidence>
<dbReference type="EMBL" id="WNTK01000004">
    <property type="protein sequence ID" value="KAG9485613.1"/>
    <property type="molecule type" value="Genomic_DNA"/>
</dbReference>
<accession>A0A8J6K9D8</accession>
<reference evidence="1" key="1">
    <citation type="thesis" date="2020" institute="ProQuest LLC" country="789 East Eisenhower Parkway, Ann Arbor, MI, USA">
        <title>Comparative Genomics and Chromosome Evolution.</title>
        <authorList>
            <person name="Mudd A.B."/>
        </authorList>
    </citation>
    <scope>NUCLEOTIDE SEQUENCE</scope>
    <source>
        <strain evidence="1">HN-11 Male</strain>
        <tissue evidence="1">Kidney and liver</tissue>
    </source>
</reference>
<gene>
    <name evidence="1" type="ORF">GDO78_008611</name>
</gene>
<organism evidence="1 2">
    <name type="scientific">Eleutherodactylus coqui</name>
    <name type="common">Puerto Rican coqui</name>
    <dbReference type="NCBI Taxonomy" id="57060"/>
    <lineage>
        <taxon>Eukaryota</taxon>
        <taxon>Metazoa</taxon>
        <taxon>Chordata</taxon>
        <taxon>Craniata</taxon>
        <taxon>Vertebrata</taxon>
        <taxon>Euteleostomi</taxon>
        <taxon>Amphibia</taxon>
        <taxon>Batrachia</taxon>
        <taxon>Anura</taxon>
        <taxon>Neobatrachia</taxon>
        <taxon>Hyloidea</taxon>
        <taxon>Eleutherodactylidae</taxon>
        <taxon>Eleutherodactylinae</taxon>
        <taxon>Eleutherodactylus</taxon>
        <taxon>Eleutherodactylus</taxon>
    </lineage>
</organism>
<proteinExistence type="predicted"/>
<keyword evidence="2" id="KW-1185">Reference proteome</keyword>
<sequence length="72" mass="8290">MTRDQHLSPPATLYKVLWMPLFLVVSEQPLKLCLLISKSLFSCDYICSVISRTASAWNIWNDRNNSGLIQDF</sequence>
<protein>
    <submittedName>
        <fullName evidence="1">Uncharacterized protein</fullName>
    </submittedName>
</protein>
<dbReference type="Proteomes" id="UP000770717">
    <property type="component" value="Unassembled WGS sequence"/>
</dbReference>
<dbReference type="AlphaFoldDB" id="A0A8J6K9D8"/>